<reference evidence="2 3" key="1">
    <citation type="submission" date="2019-01" db="EMBL/GenBank/DDBJ databases">
        <title>Complete sequence and annotation of the Mycoplasma phocirhinis strain 852T genome.</title>
        <authorList>
            <person name="Frasca S.Jr."/>
            <person name="Kutish G.F."/>
            <person name="Castellanos Gell J."/>
            <person name="Michaels D.L."/>
            <person name="Brown D.R."/>
        </authorList>
    </citation>
    <scope>NUCLEOTIDE SEQUENCE [LARGE SCALE GENOMIC DNA]</scope>
    <source>
        <strain evidence="2 3">852</strain>
    </source>
</reference>
<dbReference type="RefSeq" id="WP_130429524.1">
    <property type="nucleotide sequence ID" value="NZ_CP034841.1"/>
</dbReference>
<proteinExistence type="predicted"/>
<name>A0A4P6MTP6_9BACT</name>
<feature type="transmembrane region" description="Helical" evidence="1">
    <location>
        <begin position="66"/>
        <end position="87"/>
    </location>
</feature>
<keyword evidence="3" id="KW-1185">Reference proteome</keyword>
<organism evidence="2 3">
    <name type="scientific">Mycoplasmopsis phocirhinis</name>
    <dbReference type="NCBI Taxonomy" id="142650"/>
    <lineage>
        <taxon>Bacteria</taxon>
        <taxon>Bacillati</taxon>
        <taxon>Mycoplasmatota</taxon>
        <taxon>Mycoplasmoidales</taxon>
        <taxon>Metamycoplasmataceae</taxon>
        <taxon>Mycoplasmopsis</taxon>
    </lineage>
</organism>
<keyword evidence="1" id="KW-1133">Transmembrane helix</keyword>
<dbReference type="AlphaFoldDB" id="A0A4P6MTP6"/>
<evidence type="ECO:0000313" key="2">
    <source>
        <dbReference type="EMBL" id="QBF34747.1"/>
    </source>
</evidence>
<sequence length="94" mass="10329">MKTTKNTGLSIAWLVLSILMGILIALNVVIPFLFILTTIFLVGMGIALFVIQIILAVRVNSTAERILLIVGFFIGITAFIACCMTIHRERHANV</sequence>
<keyword evidence="1" id="KW-0472">Membrane</keyword>
<feature type="transmembrane region" description="Helical" evidence="1">
    <location>
        <begin position="32"/>
        <end position="54"/>
    </location>
</feature>
<dbReference type="KEGG" id="mphi:EG856_02350"/>
<evidence type="ECO:0000313" key="3">
    <source>
        <dbReference type="Proteomes" id="UP000289326"/>
    </source>
</evidence>
<evidence type="ECO:0000256" key="1">
    <source>
        <dbReference type="SAM" id="Phobius"/>
    </source>
</evidence>
<dbReference type="Proteomes" id="UP000289326">
    <property type="component" value="Chromosome"/>
</dbReference>
<feature type="transmembrane region" description="Helical" evidence="1">
    <location>
        <begin position="7"/>
        <end position="26"/>
    </location>
</feature>
<accession>A0A4P6MTP6</accession>
<gene>
    <name evidence="2" type="ORF">EG856_02350</name>
</gene>
<dbReference type="EMBL" id="CP034841">
    <property type="protein sequence ID" value="QBF34747.1"/>
    <property type="molecule type" value="Genomic_DNA"/>
</dbReference>
<keyword evidence="1" id="KW-0812">Transmembrane</keyword>
<protein>
    <submittedName>
        <fullName evidence="2">Uncharacterized protein</fullName>
    </submittedName>
</protein>